<evidence type="ECO:0000256" key="1">
    <source>
        <dbReference type="SAM" id="Phobius"/>
    </source>
</evidence>
<feature type="transmembrane region" description="Helical" evidence="1">
    <location>
        <begin position="28"/>
        <end position="47"/>
    </location>
</feature>
<name>A0A103ZUD1_BURCE</name>
<gene>
    <name evidence="2" type="ORF">WS90_08480</name>
</gene>
<keyword evidence="1" id="KW-0812">Transmembrane</keyword>
<accession>A0A103ZUD1</accession>
<organism evidence="2 3">
    <name type="scientific">Burkholderia cepacia</name>
    <name type="common">Pseudomonas cepacia</name>
    <dbReference type="NCBI Taxonomy" id="292"/>
    <lineage>
        <taxon>Bacteria</taxon>
        <taxon>Pseudomonadati</taxon>
        <taxon>Pseudomonadota</taxon>
        <taxon>Betaproteobacteria</taxon>
        <taxon>Burkholderiales</taxon>
        <taxon>Burkholderiaceae</taxon>
        <taxon>Burkholderia</taxon>
        <taxon>Burkholderia cepacia complex</taxon>
    </lineage>
</organism>
<comment type="caution">
    <text evidence="2">The sequence shown here is derived from an EMBL/GenBank/DDBJ whole genome shotgun (WGS) entry which is preliminary data.</text>
</comment>
<evidence type="ECO:0008006" key="4">
    <source>
        <dbReference type="Google" id="ProtNLM"/>
    </source>
</evidence>
<sequence length="219" mass="23521">MNNPSLETTTNGANDPPNVIIYTRWHQAAPLAALFSPLLVVPMVALFPSLIDVSLLAIAVLAVVCIATPLILAHVAYPPAKDVVYIMPDALVFARYGTVPFDSITAYTLEGLIRLTRRDQPTLVLLGNHKTPGYKAFRAALGPAMATWRSNHPTVPVTQSQFQGTWLAKVLGTLIVLSCVGLTITVVTMKLAMASLPALVIGIFGGIRLLAGKREEIQK</sequence>
<dbReference type="Proteomes" id="UP000069001">
    <property type="component" value="Unassembled WGS sequence"/>
</dbReference>
<evidence type="ECO:0000313" key="3">
    <source>
        <dbReference type="Proteomes" id="UP000069001"/>
    </source>
</evidence>
<keyword evidence="1" id="KW-0472">Membrane</keyword>
<dbReference type="RefSeq" id="WP_155630493.1">
    <property type="nucleotide sequence ID" value="NZ_LOXZ01000001.1"/>
</dbReference>
<proteinExistence type="predicted"/>
<evidence type="ECO:0000313" key="2">
    <source>
        <dbReference type="EMBL" id="KVK86292.1"/>
    </source>
</evidence>
<feature type="transmembrane region" description="Helical" evidence="1">
    <location>
        <begin position="53"/>
        <end position="77"/>
    </location>
</feature>
<keyword evidence="1" id="KW-1133">Transmembrane helix</keyword>
<feature type="transmembrane region" description="Helical" evidence="1">
    <location>
        <begin position="192"/>
        <end position="211"/>
    </location>
</feature>
<dbReference type="EMBL" id="LOYH01000027">
    <property type="protein sequence ID" value="KVK86292.1"/>
    <property type="molecule type" value="Genomic_DNA"/>
</dbReference>
<dbReference type="AlphaFoldDB" id="A0A103ZUD1"/>
<feature type="transmembrane region" description="Helical" evidence="1">
    <location>
        <begin position="166"/>
        <end position="186"/>
    </location>
</feature>
<protein>
    <recommendedName>
        <fullName evidence="4">Transmembrane protein</fullName>
    </recommendedName>
</protein>
<reference evidence="2 3" key="1">
    <citation type="submission" date="2015-11" db="EMBL/GenBank/DDBJ databases">
        <title>Expanding the genomic diversity of Burkholderia species for the development of highly accurate diagnostics.</title>
        <authorList>
            <person name="Sahl J."/>
            <person name="Keim P."/>
            <person name="Wagner D."/>
        </authorList>
    </citation>
    <scope>NUCLEOTIDE SEQUENCE [LARGE SCALE GENOMIC DNA]</scope>
    <source>
        <strain evidence="2 3">MSMB1302</strain>
    </source>
</reference>